<feature type="compositionally biased region" description="Polar residues" evidence="9">
    <location>
        <begin position="361"/>
        <end position="371"/>
    </location>
</feature>
<dbReference type="PANTHER" id="PTHR45973">
    <property type="entry name" value="PROTEIN PHOSPHATASE 1 REGULATORY SUBUNIT SDS22-RELATED"/>
    <property type="match status" value="1"/>
</dbReference>
<evidence type="ECO:0000256" key="4">
    <source>
        <dbReference type="ARBA" id="ARBA00022614"/>
    </source>
</evidence>
<dbReference type="InterPro" id="IPR032675">
    <property type="entry name" value="LRR_dom_sf"/>
</dbReference>
<dbReference type="PANTHER" id="PTHR45973:SF9">
    <property type="entry name" value="LEUCINE-RICH REPEAT-CONTAINING PROTEIN 46"/>
    <property type="match status" value="1"/>
</dbReference>
<dbReference type="PROSITE" id="PS51450">
    <property type="entry name" value="LRR"/>
    <property type="match status" value="4"/>
</dbReference>
<evidence type="ECO:0000313" key="11">
    <source>
        <dbReference type="Proteomes" id="UP000499080"/>
    </source>
</evidence>
<accession>A0A4Y2LJC8</accession>
<feature type="region of interest" description="Disordered" evidence="9">
    <location>
        <begin position="278"/>
        <end position="307"/>
    </location>
</feature>
<dbReference type="Proteomes" id="UP000499080">
    <property type="component" value="Unassembled WGS sequence"/>
</dbReference>
<name>A0A4Y2LJC8_ARAVE</name>
<comment type="subcellular location">
    <subcellularLocation>
        <location evidence="2">Cell projection</location>
        <location evidence="2">Cilium</location>
    </subcellularLocation>
</comment>
<dbReference type="GO" id="GO:0005929">
    <property type="term" value="C:cilium"/>
    <property type="evidence" value="ECO:0007669"/>
    <property type="project" value="UniProtKB-SubCell"/>
</dbReference>
<feature type="region of interest" description="Disordered" evidence="9">
    <location>
        <begin position="360"/>
        <end position="394"/>
    </location>
</feature>
<evidence type="ECO:0000256" key="5">
    <source>
        <dbReference type="ARBA" id="ARBA00022737"/>
    </source>
</evidence>
<evidence type="ECO:0000313" key="10">
    <source>
        <dbReference type="EMBL" id="GBN14702.1"/>
    </source>
</evidence>
<feature type="non-terminal residue" evidence="10">
    <location>
        <position position="394"/>
    </location>
</feature>
<comment type="caution">
    <text evidence="10">The sequence shown here is derived from an EMBL/GenBank/DDBJ whole genome shotgun (WGS) entry which is preliminary data.</text>
</comment>
<reference evidence="10 11" key="1">
    <citation type="journal article" date="2019" name="Sci. Rep.">
        <title>Orb-weaving spider Araneus ventricosus genome elucidates the spidroin gene catalogue.</title>
        <authorList>
            <person name="Kono N."/>
            <person name="Nakamura H."/>
            <person name="Ohtoshi R."/>
            <person name="Moran D.A.P."/>
            <person name="Shinohara A."/>
            <person name="Yoshida Y."/>
            <person name="Fujiwara M."/>
            <person name="Mori M."/>
            <person name="Tomita M."/>
            <person name="Arakawa K."/>
        </authorList>
    </citation>
    <scope>NUCLEOTIDE SEQUENCE [LARGE SCALE GENOMIC DNA]</scope>
</reference>
<dbReference type="Gene3D" id="3.80.10.10">
    <property type="entry name" value="Ribonuclease Inhibitor"/>
    <property type="match status" value="2"/>
</dbReference>
<dbReference type="SUPFAM" id="SSF52075">
    <property type="entry name" value="Outer arm dynein light chain 1"/>
    <property type="match status" value="1"/>
</dbReference>
<keyword evidence="7" id="KW-0966">Cell projection</keyword>
<evidence type="ECO:0000256" key="7">
    <source>
        <dbReference type="ARBA" id="ARBA00023273"/>
    </source>
</evidence>
<feature type="compositionally biased region" description="Basic and acidic residues" evidence="9">
    <location>
        <begin position="280"/>
        <end position="293"/>
    </location>
</feature>
<dbReference type="SMART" id="SM00365">
    <property type="entry name" value="LRR_SD22"/>
    <property type="match status" value="5"/>
</dbReference>
<comment type="similarity">
    <text evidence="3">Belongs to the DNAAF1 family.</text>
</comment>
<dbReference type="FunFam" id="3.80.10.10:FF:000166">
    <property type="entry name" value="Dynein assembly factor 1, axonemal"/>
    <property type="match status" value="1"/>
</dbReference>
<dbReference type="Pfam" id="PF14580">
    <property type="entry name" value="LRR_9"/>
    <property type="match status" value="1"/>
</dbReference>
<proteinExistence type="inferred from homology"/>
<keyword evidence="11" id="KW-1185">Reference proteome</keyword>
<keyword evidence="5" id="KW-0677">Repeat</keyword>
<dbReference type="AlphaFoldDB" id="A0A4Y2LJC8"/>
<evidence type="ECO:0000256" key="1">
    <source>
        <dbReference type="ARBA" id="ARBA00003843"/>
    </source>
</evidence>
<evidence type="ECO:0000256" key="6">
    <source>
        <dbReference type="ARBA" id="ARBA00023069"/>
    </source>
</evidence>
<gene>
    <name evidence="10" type="primary">Dnaaf1</name>
    <name evidence="10" type="ORF">AVEN_208207_1</name>
</gene>
<evidence type="ECO:0000256" key="3">
    <source>
        <dbReference type="ARBA" id="ARBA00006453"/>
    </source>
</evidence>
<dbReference type="EMBL" id="BGPR01005937">
    <property type="protein sequence ID" value="GBN14702.1"/>
    <property type="molecule type" value="Genomic_DNA"/>
</dbReference>
<keyword evidence="4" id="KW-0433">Leucine-rich repeat</keyword>
<evidence type="ECO:0000256" key="2">
    <source>
        <dbReference type="ARBA" id="ARBA00004138"/>
    </source>
</evidence>
<evidence type="ECO:0000256" key="8">
    <source>
        <dbReference type="ARBA" id="ARBA00024433"/>
    </source>
</evidence>
<comment type="function">
    <text evidence="1">Cilium-specific protein required for cilia structures.</text>
</comment>
<dbReference type="InterPro" id="IPR001611">
    <property type="entry name" value="Leu-rich_rpt"/>
</dbReference>
<dbReference type="InterPro" id="IPR050576">
    <property type="entry name" value="Cilia_flagella_integrity"/>
</dbReference>
<keyword evidence="6" id="KW-0969">Cilium</keyword>
<organism evidence="10 11">
    <name type="scientific">Araneus ventricosus</name>
    <name type="common">Orbweaver spider</name>
    <name type="synonym">Epeira ventricosa</name>
    <dbReference type="NCBI Taxonomy" id="182803"/>
    <lineage>
        <taxon>Eukaryota</taxon>
        <taxon>Metazoa</taxon>
        <taxon>Ecdysozoa</taxon>
        <taxon>Arthropoda</taxon>
        <taxon>Chelicerata</taxon>
        <taxon>Arachnida</taxon>
        <taxon>Araneae</taxon>
        <taxon>Araneomorphae</taxon>
        <taxon>Entelegynae</taxon>
        <taxon>Araneoidea</taxon>
        <taxon>Araneidae</taxon>
        <taxon>Araneus</taxon>
    </lineage>
</organism>
<sequence>MLTSMPSTNQSDINEEKYPRITKKFLQKICKDNHLYMTPHLNDTLYLHFKGLTKIENLEEYTGLRSLWLENNGIRQIENLDHLTELRCLYLQENLISSIDNLDQLQNLDSLNVNKNCISQIQNLSCLPRLKTLQISYNRLKSISDIQHLAKCHSVSNVDISNNMIDDAGVLDVFAAMPSLRVLNMSGNPVLKHMKNYRKNFIIGIKELCYLDDRPVTDKERACVNAWSKGGVEAERKERLHWKEMEQEKIRRSVEAVLALRKGRTNMDILAGLEKAKRRKCEEERDSEQKEDSSVILQQTDNQESAEHEIPIPELEDVSPVLAGESEDFISHEIKSIHCVLEPVSEPPGDSAAVAELKTSLEGTESISQQRAKTEERESYVSVSNDGNRILESE</sequence>
<evidence type="ECO:0000256" key="9">
    <source>
        <dbReference type="SAM" id="MobiDB-lite"/>
    </source>
</evidence>
<protein>
    <recommendedName>
        <fullName evidence="8">Dynein axonemal assembly factor 1 homolog</fullName>
    </recommendedName>
</protein>